<accession>A0A4Y2BFD8</accession>
<comment type="caution">
    <text evidence="1">The sequence shown here is derived from an EMBL/GenBank/DDBJ whole genome shotgun (WGS) entry which is preliminary data.</text>
</comment>
<keyword evidence="2" id="KW-1185">Reference proteome</keyword>
<sequence length="82" mass="9026">MMRATSELASRLQNSTPHQQEALAPYVLFNVLQVHIHSGSSAESGFEPGTQARDLTTATFRCQGQTPRSSPPTLFYACHTFD</sequence>
<proteinExistence type="predicted"/>
<dbReference type="EMBL" id="BGPR01000076">
    <property type="protein sequence ID" value="GBL90981.1"/>
    <property type="molecule type" value="Genomic_DNA"/>
</dbReference>
<evidence type="ECO:0000313" key="2">
    <source>
        <dbReference type="Proteomes" id="UP000499080"/>
    </source>
</evidence>
<reference evidence="1 2" key="1">
    <citation type="journal article" date="2019" name="Sci. Rep.">
        <title>Orb-weaving spider Araneus ventricosus genome elucidates the spidroin gene catalogue.</title>
        <authorList>
            <person name="Kono N."/>
            <person name="Nakamura H."/>
            <person name="Ohtoshi R."/>
            <person name="Moran D.A.P."/>
            <person name="Shinohara A."/>
            <person name="Yoshida Y."/>
            <person name="Fujiwara M."/>
            <person name="Mori M."/>
            <person name="Tomita M."/>
            <person name="Arakawa K."/>
        </authorList>
    </citation>
    <scope>NUCLEOTIDE SEQUENCE [LARGE SCALE GENOMIC DNA]</scope>
</reference>
<evidence type="ECO:0000313" key="1">
    <source>
        <dbReference type="EMBL" id="GBL90981.1"/>
    </source>
</evidence>
<dbReference type="AlphaFoldDB" id="A0A4Y2BFD8"/>
<dbReference type="Proteomes" id="UP000499080">
    <property type="component" value="Unassembled WGS sequence"/>
</dbReference>
<name>A0A4Y2BFD8_ARAVE</name>
<organism evidence="1 2">
    <name type="scientific">Araneus ventricosus</name>
    <name type="common">Orbweaver spider</name>
    <name type="synonym">Epeira ventricosa</name>
    <dbReference type="NCBI Taxonomy" id="182803"/>
    <lineage>
        <taxon>Eukaryota</taxon>
        <taxon>Metazoa</taxon>
        <taxon>Ecdysozoa</taxon>
        <taxon>Arthropoda</taxon>
        <taxon>Chelicerata</taxon>
        <taxon>Arachnida</taxon>
        <taxon>Araneae</taxon>
        <taxon>Araneomorphae</taxon>
        <taxon>Entelegynae</taxon>
        <taxon>Araneoidea</taxon>
        <taxon>Araneidae</taxon>
        <taxon>Araneus</taxon>
    </lineage>
</organism>
<gene>
    <name evidence="1" type="ORF">AVEN_184380_1</name>
</gene>
<protein>
    <submittedName>
        <fullName evidence="1">Uncharacterized protein</fullName>
    </submittedName>
</protein>